<dbReference type="Gene3D" id="3.30.460.10">
    <property type="entry name" value="Beta Polymerase, domain 2"/>
    <property type="match status" value="1"/>
</dbReference>
<evidence type="ECO:0000256" key="6">
    <source>
        <dbReference type="ARBA" id="ARBA00023268"/>
    </source>
</evidence>
<dbReference type="InterPro" id="IPR002934">
    <property type="entry name" value="Polymerase_NTP_transf_dom"/>
</dbReference>
<comment type="activity regulation">
    <text evidence="7">Uridylyltransferase (UTase) activity is inhibited by glutamine, while glutamine activates uridylyl-removing (UR) activity.</text>
</comment>
<dbReference type="CDD" id="cd04899">
    <property type="entry name" value="ACT_ACR-UUR-like_2"/>
    <property type="match status" value="1"/>
</dbReference>
<evidence type="ECO:0000256" key="4">
    <source>
        <dbReference type="ARBA" id="ARBA00022801"/>
    </source>
</evidence>
<feature type="domain" description="HD" evidence="10">
    <location>
        <begin position="504"/>
        <end position="620"/>
    </location>
</feature>
<dbReference type="Gene3D" id="3.30.70.260">
    <property type="match status" value="1"/>
</dbReference>
<feature type="domain" description="ACT" evidence="9">
    <location>
        <begin position="744"/>
        <end position="826"/>
    </location>
</feature>
<keyword evidence="1 7" id="KW-0808">Transferase</keyword>
<organism evidence="11 12">
    <name type="scientific">Xaviernesmea rhizosphaerae</name>
    <dbReference type="NCBI Taxonomy" id="1672749"/>
    <lineage>
        <taxon>Bacteria</taxon>
        <taxon>Pseudomonadati</taxon>
        <taxon>Pseudomonadota</taxon>
        <taxon>Alphaproteobacteria</taxon>
        <taxon>Hyphomicrobiales</taxon>
        <taxon>Rhizobiaceae</taxon>
        <taxon>Rhizobium/Agrobacterium group</taxon>
        <taxon>Xaviernesmea</taxon>
    </lineage>
</organism>
<dbReference type="GO" id="GO:0016779">
    <property type="term" value="F:nucleotidyltransferase activity"/>
    <property type="evidence" value="ECO:0007669"/>
    <property type="project" value="UniProtKB-KW"/>
</dbReference>
<dbReference type="PROSITE" id="PS51671">
    <property type="entry name" value="ACT"/>
    <property type="match status" value="2"/>
</dbReference>
<reference evidence="11 12" key="1">
    <citation type="journal article" date="2017" name="Antonie Van Leeuwenhoek">
        <title>Rhizobium rhizosphaerae sp. nov., a novel species isolated from rice rhizosphere.</title>
        <authorList>
            <person name="Zhao J.J."/>
            <person name="Zhang J."/>
            <person name="Zhang R.J."/>
            <person name="Zhang C.W."/>
            <person name="Yin H.Q."/>
            <person name="Zhang X.X."/>
        </authorList>
    </citation>
    <scope>NUCLEOTIDE SEQUENCE [LARGE SCALE GENOMIC DNA]</scope>
    <source>
        <strain evidence="11 12">RD15</strain>
    </source>
</reference>
<comment type="function">
    <text evidence="7">Modifies, by uridylylation and deuridylylation, the PII regulatory proteins (GlnB and homologs), in response to the nitrogen status of the cell that GlnD senses through the glutamine level. Under low glutamine levels, catalyzes the conversion of the PII proteins and UTP to PII-UMP and PPi, while under higher glutamine levels, GlnD hydrolyzes PII-UMP to PII and UMP (deuridylylation). Thus, controls uridylylation state and activity of the PII proteins, and plays an important role in the regulation of nitrogen metabolism.</text>
</comment>
<comment type="cofactor">
    <cofactor evidence="7">
        <name>Mg(2+)</name>
        <dbReference type="ChEBI" id="CHEBI:18420"/>
    </cofactor>
</comment>
<keyword evidence="5 7" id="KW-0460">Magnesium</keyword>
<dbReference type="SUPFAM" id="SSF81301">
    <property type="entry name" value="Nucleotidyltransferase"/>
    <property type="match status" value="1"/>
</dbReference>
<keyword evidence="12" id="KW-1185">Reference proteome</keyword>
<dbReference type="Pfam" id="PF01909">
    <property type="entry name" value="NTP_transf_2"/>
    <property type="match status" value="1"/>
</dbReference>
<name>A0ABX3P9E6_9HYPH</name>
<evidence type="ECO:0000259" key="10">
    <source>
        <dbReference type="PROSITE" id="PS51831"/>
    </source>
</evidence>
<keyword evidence="2 7" id="KW-0548">Nucleotidyltransferase</keyword>
<dbReference type="EC" id="2.7.7.59" evidence="7"/>
<evidence type="ECO:0000256" key="2">
    <source>
        <dbReference type="ARBA" id="ARBA00022695"/>
    </source>
</evidence>
<dbReference type="Pfam" id="PF01842">
    <property type="entry name" value="ACT"/>
    <property type="match status" value="2"/>
</dbReference>
<dbReference type="InterPro" id="IPR013546">
    <property type="entry name" value="PII_UdlTrfase/GS_AdlTrfase"/>
</dbReference>
<dbReference type="InterPro" id="IPR043519">
    <property type="entry name" value="NT_sf"/>
</dbReference>
<comment type="catalytic activity">
    <reaction evidence="7">
        <text>[protein-PII]-uridylyl-L-tyrosine + H2O = [protein-PII]-L-tyrosine + UMP + H(+)</text>
        <dbReference type="Rhea" id="RHEA:48600"/>
        <dbReference type="Rhea" id="RHEA-COMP:12147"/>
        <dbReference type="Rhea" id="RHEA-COMP:12148"/>
        <dbReference type="ChEBI" id="CHEBI:15377"/>
        <dbReference type="ChEBI" id="CHEBI:15378"/>
        <dbReference type="ChEBI" id="CHEBI:46858"/>
        <dbReference type="ChEBI" id="CHEBI:57865"/>
        <dbReference type="ChEBI" id="CHEBI:90602"/>
    </reaction>
</comment>
<dbReference type="SUPFAM" id="SSF81891">
    <property type="entry name" value="Poly A polymerase C-terminal region-like"/>
    <property type="match status" value="1"/>
</dbReference>
<dbReference type="InterPro" id="IPR045865">
    <property type="entry name" value="ACT-like_dom_sf"/>
</dbReference>
<dbReference type="InterPro" id="IPR002912">
    <property type="entry name" value="ACT_dom"/>
</dbReference>
<comment type="caution">
    <text evidence="7">Lacks conserved residue(s) required for the propagation of feature annotation.</text>
</comment>
<dbReference type="Pfam" id="PF01966">
    <property type="entry name" value="HD"/>
    <property type="match status" value="1"/>
</dbReference>
<keyword evidence="3" id="KW-0677">Repeat</keyword>
<protein>
    <recommendedName>
        <fullName evidence="7">Bifunctional uridylyltransferase/uridylyl-removing enzyme</fullName>
        <shortName evidence="7">UTase/UR</shortName>
    </recommendedName>
    <alternativeName>
        <fullName evidence="7">Bifunctional [protein-PII] modification enzyme</fullName>
    </alternativeName>
    <alternativeName>
        <fullName evidence="7">Bifunctional nitrogen sensor protein</fullName>
    </alternativeName>
    <domain>
        <recommendedName>
            <fullName evidence="7">[Protein-PII] uridylyltransferase</fullName>
            <shortName evidence="7">PII uridylyltransferase</shortName>
            <shortName evidence="7">UTase</shortName>
            <ecNumber evidence="7">2.7.7.59</ecNumber>
        </recommendedName>
    </domain>
    <domain>
        <recommendedName>
            <fullName evidence="7">[Protein-PII]-UMP uridylyl-removing enzyme</fullName>
            <shortName evidence="7">UR</shortName>
            <ecNumber evidence="7">3.1.4.-</ecNumber>
        </recommendedName>
    </domain>
</protein>
<dbReference type="CDD" id="cd04900">
    <property type="entry name" value="ACT_UUR-like_1"/>
    <property type="match status" value="1"/>
</dbReference>
<evidence type="ECO:0000256" key="3">
    <source>
        <dbReference type="ARBA" id="ARBA00022737"/>
    </source>
</evidence>
<dbReference type="InterPro" id="IPR010043">
    <property type="entry name" value="UTase/UR"/>
</dbReference>
<evidence type="ECO:0000256" key="5">
    <source>
        <dbReference type="ARBA" id="ARBA00022842"/>
    </source>
</evidence>
<accession>A0ABX3P9E6</accession>
<comment type="caution">
    <text evidence="11">The sequence shown here is derived from an EMBL/GenBank/DDBJ whole genome shotgun (WGS) entry which is preliminary data.</text>
</comment>
<dbReference type="Proteomes" id="UP000192652">
    <property type="component" value="Unassembled WGS sequence"/>
</dbReference>
<dbReference type="PANTHER" id="PTHR47320">
    <property type="entry name" value="BIFUNCTIONAL URIDYLYLTRANSFERASE/URIDYLYL-REMOVING ENZYME"/>
    <property type="match status" value="1"/>
</dbReference>
<evidence type="ECO:0000259" key="9">
    <source>
        <dbReference type="PROSITE" id="PS51671"/>
    </source>
</evidence>
<feature type="region of interest" description="Uridylyltransferase" evidence="7">
    <location>
        <begin position="1"/>
        <end position="387"/>
    </location>
</feature>
<feature type="domain" description="ACT" evidence="9">
    <location>
        <begin position="855"/>
        <end position="936"/>
    </location>
</feature>
<dbReference type="SUPFAM" id="SSF81593">
    <property type="entry name" value="Nucleotidyltransferase substrate binding subunit/domain"/>
    <property type="match status" value="1"/>
</dbReference>
<dbReference type="NCBIfam" id="NF003467">
    <property type="entry name" value="PRK05092.1"/>
    <property type="match status" value="1"/>
</dbReference>
<dbReference type="PROSITE" id="PS51831">
    <property type="entry name" value="HD"/>
    <property type="match status" value="1"/>
</dbReference>
<feature type="region of interest" description="Disordered" evidence="8">
    <location>
        <begin position="934"/>
        <end position="955"/>
    </location>
</feature>
<dbReference type="SMART" id="SM00471">
    <property type="entry name" value="HDc"/>
    <property type="match status" value="1"/>
</dbReference>
<dbReference type="CDD" id="cd05401">
    <property type="entry name" value="NT_GlnE_GlnD_like"/>
    <property type="match status" value="1"/>
</dbReference>
<dbReference type="SUPFAM" id="SSF55021">
    <property type="entry name" value="ACT-like"/>
    <property type="match status" value="2"/>
</dbReference>
<evidence type="ECO:0000256" key="8">
    <source>
        <dbReference type="SAM" id="MobiDB-lite"/>
    </source>
</evidence>
<dbReference type="PIRSF" id="PIRSF006288">
    <property type="entry name" value="PII_uridyltransf"/>
    <property type="match status" value="1"/>
</dbReference>
<dbReference type="Gene3D" id="1.10.3090.10">
    <property type="entry name" value="cca-adding enzyme, domain 2"/>
    <property type="match status" value="1"/>
</dbReference>
<keyword evidence="4 7" id="KW-0378">Hydrolase</keyword>
<dbReference type="EC" id="3.1.4.-" evidence="7"/>
<dbReference type="HAMAP" id="MF_00277">
    <property type="entry name" value="PII_uridylyl_transf"/>
    <property type="match status" value="1"/>
</dbReference>
<proteinExistence type="inferred from homology"/>
<dbReference type="InterPro" id="IPR006674">
    <property type="entry name" value="HD_domain"/>
</dbReference>
<comment type="catalytic activity">
    <reaction evidence="7">
        <text>[protein-PII]-L-tyrosine + UTP = [protein-PII]-uridylyl-L-tyrosine + diphosphate</text>
        <dbReference type="Rhea" id="RHEA:13673"/>
        <dbReference type="Rhea" id="RHEA-COMP:12147"/>
        <dbReference type="Rhea" id="RHEA-COMP:12148"/>
        <dbReference type="ChEBI" id="CHEBI:33019"/>
        <dbReference type="ChEBI" id="CHEBI:46398"/>
        <dbReference type="ChEBI" id="CHEBI:46858"/>
        <dbReference type="ChEBI" id="CHEBI:90602"/>
        <dbReference type="EC" id="2.7.7.59"/>
    </reaction>
</comment>
<gene>
    <name evidence="7" type="primary">glnD</name>
    <name evidence="11" type="ORF">BTR14_17495</name>
</gene>
<dbReference type="NCBIfam" id="TIGR01693">
    <property type="entry name" value="UTase_glnD"/>
    <property type="match status" value="1"/>
</dbReference>
<evidence type="ECO:0000313" key="12">
    <source>
        <dbReference type="Proteomes" id="UP000192652"/>
    </source>
</evidence>
<keyword evidence="6 7" id="KW-0511">Multifunctional enzyme</keyword>
<evidence type="ECO:0000313" key="11">
    <source>
        <dbReference type="EMBL" id="OQP84968.1"/>
    </source>
</evidence>
<comment type="domain">
    <text evidence="7">Has four distinct domains: an N-terminal nucleotidyltransferase (NT) domain responsible for UTase activity, a central HD domain that encodes UR activity, and two C-terminal ACT domains that seem to have a role in glutamine sensing.</text>
</comment>
<evidence type="ECO:0000256" key="1">
    <source>
        <dbReference type="ARBA" id="ARBA00022679"/>
    </source>
</evidence>
<dbReference type="Pfam" id="PF08335">
    <property type="entry name" value="GlnD_UR_UTase"/>
    <property type="match status" value="1"/>
</dbReference>
<dbReference type="InterPro" id="IPR003607">
    <property type="entry name" value="HD/PDEase_dom"/>
</dbReference>
<sequence length="955" mass="106845">MAPERIEQMATDREATLPEGLIDLAALKSRVEFIASVHADQPDQRRQALMALLKEANLKGREVARRMLMEDGSGLACAARISRLQDELITVLHDFALAHVFNGLATPAAQRIAVAAVGGYGRGTLAPGSDIDLLFILPTQKAAWSEPAIEFILYALWDLGFKVGHATRTIEQCITLSREDMTIRTAILEARCICGNRPLAADLEQRFDHEVIRNTGPDFIAAKLAERDQRHQKAGDTRYLVEPNVKEGKGGLRDLHTLFWIAKYYYRVRDAADLIKLGVLSRQEYNLFLKSDDFLWAVRCHMHFLTGKAEERLAFDIQPQIAESFGYQAHPGLTAVERFMKHYFHVAKNVGDLTRIFCAALEDQQAKELPGFAATLARFRRRTRKIPGSLEFVDDGGRIALASSDVFRRDPVNLIRFFHIADVNGLEFHPAALKQITRSLGLITPSLRENEEANRLFVSMLTSKRDPGLILRRMNEAGVLGRFIPDFGRIVSMMQFNMYHHYTVDEHLLRALDTLARIDQGKDKDIHPLAVELMPHVEDRTALFVAVLIHDVAKGRPEDHSAAGARVARRLCPRFGLTPKQTELVAWLIEEHLTMSMVAQTRDLNDRKTIVDFAERVQSLERLKMLLVLTVCDIRAVGPGVWNGWKGQLLRTLYYETELLLSGGFSETPRKERAAHAARRLEQALTDWDPAARSAYVAMHYQPYLLSVALEDQLRHARFIREADIDGRALATMVRTHEFHAITEITVLAPDHPRLLAIIAGACAAAGANIVDAQIFTTAEGRALDTILVTREFPVEADELRRAANIGKLIEEVLAGRKRLPEVIASRTKGRRRNKTFTLAPSVTLSNTLSNKFTVIEVECLDRTGLLSEVTATLADLSLDITSAHITTFGEKVIDTFYVTDLVGQKVTNENRQAHIAQHLRTILAGETDEVRARLPSGITPPQPATRVAARKAKA</sequence>
<evidence type="ECO:0000256" key="7">
    <source>
        <dbReference type="HAMAP-Rule" id="MF_00277"/>
    </source>
</evidence>
<dbReference type="PANTHER" id="PTHR47320:SF1">
    <property type="entry name" value="BIFUNCTIONAL URIDYLYLTRANSFERASE_URIDYLYL-REMOVING ENZYME"/>
    <property type="match status" value="1"/>
</dbReference>
<dbReference type="EMBL" id="MSPX01000017">
    <property type="protein sequence ID" value="OQP84968.1"/>
    <property type="molecule type" value="Genomic_DNA"/>
</dbReference>
<comment type="similarity">
    <text evidence="7">Belongs to the GlnD family.</text>
</comment>